<evidence type="ECO:0000313" key="2">
    <source>
        <dbReference type="Proteomes" id="UP000016480"/>
    </source>
</evidence>
<comment type="caution">
    <text evidence="1">The sequence shown here is derived from an EMBL/GenBank/DDBJ whole genome shotgun (WGS) entry which is preliminary data.</text>
</comment>
<dbReference type="Proteomes" id="UP000016480">
    <property type="component" value="Unassembled WGS sequence"/>
</dbReference>
<dbReference type="AlphaFoldDB" id="A0A8T0C6C2"/>
<gene>
    <name evidence="1" type="ORF">PRUB_a0660</name>
</gene>
<sequence>MYDGIANINTAINESNMIVITVFLITLDTPGIHNTLLIDAMMLG</sequence>
<proteinExistence type="predicted"/>
<accession>A0A8T0C6C2</accession>
<reference evidence="1 2" key="1">
    <citation type="journal article" date="2012" name="J. Bacteriol.">
        <title>Genome sequence of the cycloprodigiosin-producing bacterial strain Pseudoalteromonas rubra ATCC 29570(T).</title>
        <authorList>
            <person name="Xie B.B."/>
            <person name="Shu Y.L."/>
            <person name="Qin Q.L."/>
            <person name="Rong J.C."/>
            <person name="Zhang X.Y."/>
            <person name="Chen X.L."/>
            <person name="Zhou B.C."/>
            <person name="Zhang Y.Z."/>
        </authorList>
    </citation>
    <scope>NUCLEOTIDE SEQUENCE [LARGE SCALE GENOMIC DNA]</scope>
    <source>
        <strain evidence="1 2">DSM 6842</strain>
    </source>
</reference>
<protein>
    <submittedName>
        <fullName evidence="1">Uncharacterized protein</fullName>
    </submittedName>
</protein>
<organism evidence="1 2">
    <name type="scientific">Pseudoalteromonas rubra</name>
    <dbReference type="NCBI Taxonomy" id="43658"/>
    <lineage>
        <taxon>Bacteria</taxon>
        <taxon>Pseudomonadati</taxon>
        <taxon>Pseudomonadota</taxon>
        <taxon>Gammaproteobacteria</taxon>
        <taxon>Alteromonadales</taxon>
        <taxon>Pseudoalteromonadaceae</taxon>
        <taxon>Pseudoalteromonas</taxon>
    </lineage>
</organism>
<name>A0A8T0C6C2_9GAMM</name>
<evidence type="ECO:0000313" key="1">
    <source>
        <dbReference type="EMBL" id="KAF7786180.1"/>
    </source>
</evidence>
<dbReference type="EMBL" id="AHCD03000035">
    <property type="protein sequence ID" value="KAF7786180.1"/>
    <property type="molecule type" value="Genomic_DNA"/>
</dbReference>